<feature type="transmembrane region" description="Helical" evidence="11">
    <location>
        <begin position="6"/>
        <end position="23"/>
    </location>
</feature>
<dbReference type="AlphaFoldDB" id="A0A6G1S7L9"/>
<keyword evidence="7 11" id="KW-1133">Transmembrane helix</keyword>
<evidence type="ECO:0000313" key="13">
    <source>
        <dbReference type="EMBL" id="MDE45933.1"/>
    </source>
</evidence>
<dbReference type="GO" id="GO:0005783">
    <property type="term" value="C:endoplasmic reticulum"/>
    <property type="evidence" value="ECO:0007669"/>
    <property type="project" value="TreeGrafter"/>
</dbReference>
<organism evidence="13">
    <name type="scientific">Aceria tosichella</name>
    <name type="common">wheat curl mite</name>
    <dbReference type="NCBI Taxonomy" id="561515"/>
    <lineage>
        <taxon>Eukaryota</taxon>
        <taxon>Metazoa</taxon>
        <taxon>Ecdysozoa</taxon>
        <taxon>Arthropoda</taxon>
        <taxon>Chelicerata</taxon>
        <taxon>Arachnida</taxon>
        <taxon>Acari</taxon>
        <taxon>Acariformes</taxon>
        <taxon>Trombidiformes</taxon>
        <taxon>Prostigmata</taxon>
        <taxon>Eupodina</taxon>
        <taxon>Eriophyoidea</taxon>
        <taxon>Eriophyidae</taxon>
        <taxon>Eriophyinae</taxon>
        <taxon>Aceriini</taxon>
        <taxon>Aceria</taxon>
    </lineage>
</organism>
<evidence type="ECO:0000256" key="9">
    <source>
        <dbReference type="ARBA" id="ARBA00023136"/>
    </source>
</evidence>
<name>A0A6G1S7L9_9ACAR</name>
<feature type="short sequence motif" description="GXSXG" evidence="10">
    <location>
        <begin position="315"/>
        <end position="319"/>
    </location>
</feature>
<dbReference type="PANTHER" id="PTHR14226">
    <property type="entry name" value="NEUROPATHY TARGET ESTERASE/SWISS CHEESE D.MELANOGASTER"/>
    <property type="match status" value="1"/>
</dbReference>
<feature type="short sequence motif" description="GXGXXG" evidence="10">
    <location>
        <begin position="288"/>
        <end position="293"/>
    </location>
</feature>
<evidence type="ECO:0000256" key="8">
    <source>
        <dbReference type="ARBA" id="ARBA00023098"/>
    </source>
</evidence>
<dbReference type="EC" id="3.1.1.5" evidence="3"/>
<proteinExistence type="inferred from homology"/>
<accession>A0A6G1S7L9</accession>
<evidence type="ECO:0000256" key="11">
    <source>
        <dbReference type="SAM" id="Phobius"/>
    </source>
</evidence>
<dbReference type="GO" id="GO:0004622">
    <property type="term" value="F:phosphatidylcholine lysophospholipase activity"/>
    <property type="evidence" value="ECO:0007669"/>
    <property type="project" value="UniProtKB-EC"/>
</dbReference>
<dbReference type="GO" id="GO:0046470">
    <property type="term" value="P:phosphatidylcholine metabolic process"/>
    <property type="evidence" value="ECO:0007669"/>
    <property type="project" value="InterPro"/>
</dbReference>
<dbReference type="GO" id="GO:0016042">
    <property type="term" value="P:lipid catabolic process"/>
    <property type="evidence" value="ECO:0007669"/>
    <property type="project" value="UniProtKB-UniRule"/>
</dbReference>
<dbReference type="InterPro" id="IPR016035">
    <property type="entry name" value="Acyl_Trfase/lysoPLipase"/>
</dbReference>
<dbReference type="PROSITE" id="PS01237">
    <property type="entry name" value="UPF0028"/>
    <property type="match status" value="1"/>
</dbReference>
<keyword evidence="6 10" id="KW-0442">Lipid degradation</keyword>
<evidence type="ECO:0000256" key="4">
    <source>
        <dbReference type="ARBA" id="ARBA00022692"/>
    </source>
</evidence>
<dbReference type="Pfam" id="PF01734">
    <property type="entry name" value="Patatin"/>
    <property type="match status" value="1"/>
</dbReference>
<feature type="active site" description="Nucleophile" evidence="10">
    <location>
        <position position="317"/>
    </location>
</feature>
<dbReference type="GO" id="GO:0016020">
    <property type="term" value="C:membrane"/>
    <property type="evidence" value="ECO:0007669"/>
    <property type="project" value="UniProtKB-SubCell"/>
</dbReference>
<keyword evidence="8 10" id="KW-0443">Lipid metabolism</keyword>
<keyword evidence="4 11" id="KW-0812">Transmembrane</keyword>
<evidence type="ECO:0000256" key="1">
    <source>
        <dbReference type="ARBA" id="ARBA00004167"/>
    </source>
</evidence>
<dbReference type="SUPFAM" id="SSF52151">
    <property type="entry name" value="FabD/lysophospholipase-like"/>
    <property type="match status" value="1"/>
</dbReference>
<comment type="subcellular location">
    <subcellularLocation>
        <location evidence="1">Membrane</location>
        <topology evidence="1">Single-pass membrane protein</topology>
    </subcellularLocation>
</comment>
<evidence type="ECO:0000256" key="3">
    <source>
        <dbReference type="ARBA" id="ARBA00013274"/>
    </source>
</evidence>
<dbReference type="PANTHER" id="PTHR14226:SF29">
    <property type="entry name" value="NEUROPATHY TARGET ESTERASE SWS"/>
    <property type="match status" value="1"/>
</dbReference>
<keyword evidence="9 11" id="KW-0472">Membrane</keyword>
<dbReference type="PROSITE" id="PS51635">
    <property type="entry name" value="PNPLA"/>
    <property type="match status" value="1"/>
</dbReference>
<dbReference type="InterPro" id="IPR050301">
    <property type="entry name" value="NTE"/>
</dbReference>
<dbReference type="InterPro" id="IPR002641">
    <property type="entry name" value="PNPLA_dom"/>
</dbReference>
<comment type="similarity">
    <text evidence="2">Belongs to the NTE family.</text>
</comment>
<dbReference type="InterPro" id="IPR056556">
    <property type="entry name" value="NTE1_P-loop_dom"/>
</dbReference>
<gene>
    <name evidence="13" type="primary">PNPLA6</name>
    <name evidence="13" type="ORF">g.19073</name>
</gene>
<feature type="domain" description="PNPLA" evidence="12">
    <location>
        <begin position="284"/>
        <end position="450"/>
    </location>
</feature>
<dbReference type="Pfam" id="PF24179">
    <property type="entry name" value="NTE_Ploop"/>
    <property type="match status" value="1"/>
</dbReference>
<dbReference type="CDD" id="cd07225">
    <property type="entry name" value="Pat_PNPLA6_PNPLA7"/>
    <property type="match status" value="1"/>
</dbReference>
<evidence type="ECO:0000259" key="12">
    <source>
        <dbReference type="PROSITE" id="PS51635"/>
    </source>
</evidence>
<feature type="active site" description="Proton acceptor" evidence="10">
    <location>
        <position position="437"/>
    </location>
</feature>
<feature type="short sequence motif" description="DGA/G" evidence="10">
    <location>
        <begin position="437"/>
        <end position="439"/>
    </location>
</feature>
<protein>
    <recommendedName>
        <fullName evidence="3">lysophospholipase</fullName>
        <ecNumber evidence="3">3.1.1.5</ecNumber>
    </recommendedName>
</protein>
<reference evidence="13" key="1">
    <citation type="submission" date="2018-10" db="EMBL/GenBank/DDBJ databases">
        <title>Transcriptome assembly of Aceria tosichella (Wheat curl mite) Type 2.</title>
        <authorList>
            <person name="Scully E.D."/>
            <person name="Geib S.M."/>
            <person name="Palmer N.A."/>
            <person name="Gupta A.K."/>
            <person name="Sarath G."/>
            <person name="Tatineni S."/>
        </authorList>
    </citation>
    <scope>NUCLEOTIDE SEQUENCE</scope>
    <source>
        <strain evidence="13">LincolnNE</strain>
    </source>
</reference>
<dbReference type="Gene3D" id="3.40.1090.10">
    <property type="entry name" value="Cytosolic phospholipase A2 catalytic domain"/>
    <property type="match status" value="2"/>
</dbReference>
<evidence type="ECO:0000256" key="6">
    <source>
        <dbReference type="ARBA" id="ARBA00022963"/>
    </source>
</evidence>
<dbReference type="EMBL" id="GGYP01001162">
    <property type="protein sequence ID" value="MDE45933.1"/>
    <property type="molecule type" value="Transcribed_RNA"/>
</dbReference>
<dbReference type="InterPro" id="IPR001423">
    <property type="entry name" value="LysoPLipase_patatin_CS"/>
</dbReference>
<dbReference type="FunFam" id="3.40.1090.10:FF:000001">
    <property type="entry name" value="neuropathy target esterase isoform X2"/>
    <property type="match status" value="1"/>
</dbReference>
<evidence type="ECO:0000256" key="5">
    <source>
        <dbReference type="ARBA" id="ARBA00022801"/>
    </source>
</evidence>
<evidence type="ECO:0000256" key="2">
    <source>
        <dbReference type="ARBA" id="ARBA00006636"/>
    </source>
</evidence>
<evidence type="ECO:0000256" key="7">
    <source>
        <dbReference type="ARBA" id="ARBA00022989"/>
    </source>
</evidence>
<sequence>MLLTVPTVISVILLVIIVIYYYFKYGPNGQQKKRFRKRDKIMFYGRRFIRRLRKIKRKQLKKLTRISKPPIVWTGNANNNNNKDLPSRGFKTVALFPNSFEVPICSFSRELHYNLVNENVVHLTSEKALAQLGPDGFQDEQTLQTWLEQQEDSHRSILYQCDFGLTNWTRVCLNRAKCILVVALAQSEPQITSYEQQLYSQSPEAPIELVLLHKLDAKKPKHTNIWLSIRSWCPVHHIRCPQRVFVRKRCKIEDIYNRLARTCPSADSDFSRLSRYLTGSSIGLVLGGGGARGAAHLGIIKALHEANIPIDMIGGVSIGAFMGALWAQETDLTPVTQLARDWSIKMTSRWRQIVDLTYPITAMFTGAAFNRTIHEAFGDRQIEDLWIPYFTVTTDITSSAPRIHRHGSLWRYVRSSMSLSGYLPPLCDPIDGHLLLDGGYVNNLPADVMHNVMGAKTILAIDVGSQDETDLTDYGDTLNGWWLLWKRWNPFCEQVKVPSLPEIQSRLAYVSCVRQLEEVKKSDYCAYIRPPIDPYKTMQFNAFDQILEIGYEHGRLMFPDEKAVLQS</sequence>
<evidence type="ECO:0000256" key="10">
    <source>
        <dbReference type="PROSITE-ProRule" id="PRU01161"/>
    </source>
</evidence>
<keyword evidence="5 10" id="KW-0378">Hydrolase</keyword>